<dbReference type="InterPro" id="IPR045857">
    <property type="entry name" value="O16G_dom_2"/>
</dbReference>
<sequence length="577" mass="67310">MNYFTRDESEVGIIVWWKESVVYQIYPSSFKDADGDGYGDLQGVYEKLDYLEKLGVDVIWLCPIYDSPGHDNGYDIRDYYAILRKYGTMEDFDRLLAEAHRRGLKIMMDLVRNHTSDEHAWFAESRSSRTNARRDYYIWRSGKNGQVPNNWESYFGGSVWKHDPETNEYYLHLYSEHQPDLNWNNPEMAEEMYEMVHWWLEKGVDGFRFDAVAHIAKADGLPSAHNPNNLPVVQAYELFSNLEQVHAILRKLNNMILKPYGPMTVGETSGLGPEQALAYVGTDRDELNMVFQFEHMFIDARSSGIGKWNYKPWKLTELKEIMSRWQTVLHGRGWNANYMGNHDQPRPVSRFGDDGKYRVRSAQMLATWMLTLEGTPYIYQGEEIGMTNVAFPDIEQYRDIETKNYYNHYIGQGKSKHEVMEAIWLKSRDNARTPMQWDDSKHAGFTTGDPWIEVNGNYAGINVAEAESDPHSILQYYRKLIALRKQHQVLIYGAYELLLPDHPEIYAYTRTLEEEVWLIVMNFSPNEPEMAWPEGWNAEEAKCMMCNVSRRYSTDEGAMLLQPYEARVYRKGRASGD</sequence>
<dbReference type="InterPro" id="IPR006047">
    <property type="entry name" value="GH13_cat_dom"/>
</dbReference>
<evidence type="ECO:0000259" key="3">
    <source>
        <dbReference type="SMART" id="SM00642"/>
    </source>
</evidence>
<dbReference type="InterPro" id="IPR032091">
    <property type="entry name" value="Malt_amylase-like_C"/>
</dbReference>
<feature type="domain" description="Glycosyl hydrolase family 13 catalytic" evidence="3">
    <location>
        <begin position="24"/>
        <end position="432"/>
    </location>
</feature>
<name>A0ABQ1ZBL9_9BACL</name>
<keyword evidence="2" id="KW-0326">Glycosidase</keyword>
<dbReference type="CDD" id="cd11333">
    <property type="entry name" value="AmyAc_SI_OligoGlu_DGase"/>
    <property type="match status" value="1"/>
</dbReference>
<dbReference type="Pfam" id="PF00128">
    <property type="entry name" value="Alpha-amylase"/>
    <property type="match status" value="1"/>
</dbReference>
<keyword evidence="5" id="KW-1185">Reference proteome</keyword>
<dbReference type="NCBIfam" id="NF008183">
    <property type="entry name" value="PRK10933.1"/>
    <property type="match status" value="1"/>
</dbReference>
<dbReference type="EMBL" id="BMFU01000002">
    <property type="protein sequence ID" value="GGH53758.1"/>
    <property type="molecule type" value="Genomic_DNA"/>
</dbReference>
<dbReference type="Gene3D" id="2.60.40.1180">
    <property type="entry name" value="Golgi alpha-mannosidase II"/>
    <property type="match status" value="1"/>
</dbReference>
<protein>
    <submittedName>
        <fullName evidence="4">Oligo-1,6-glucosidase</fullName>
    </submittedName>
</protein>
<dbReference type="InterPro" id="IPR013780">
    <property type="entry name" value="Glyco_hydro_b"/>
</dbReference>
<accession>A0ABQ1ZBL9</accession>
<dbReference type="Gene3D" id="3.20.20.80">
    <property type="entry name" value="Glycosidases"/>
    <property type="match status" value="1"/>
</dbReference>
<dbReference type="SUPFAM" id="SSF51445">
    <property type="entry name" value="(Trans)glycosidases"/>
    <property type="match status" value="1"/>
</dbReference>
<dbReference type="SMART" id="SM00642">
    <property type="entry name" value="Aamy"/>
    <property type="match status" value="1"/>
</dbReference>
<comment type="similarity">
    <text evidence="1">Belongs to the glycosyl hydrolase 13 family.</text>
</comment>
<keyword evidence="2" id="KW-0378">Hydrolase</keyword>
<reference evidence="5" key="1">
    <citation type="journal article" date="2019" name="Int. J. Syst. Evol. Microbiol.">
        <title>The Global Catalogue of Microorganisms (GCM) 10K type strain sequencing project: providing services to taxonomists for standard genome sequencing and annotation.</title>
        <authorList>
            <consortium name="The Broad Institute Genomics Platform"/>
            <consortium name="The Broad Institute Genome Sequencing Center for Infectious Disease"/>
            <person name="Wu L."/>
            <person name="Ma J."/>
        </authorList>
    </citation>
    <scope>NUCLEOTIDE SEQUENCE [LARGE SCALE GENOMIC DNA]</scope>
    <source>
        <strain evidence="5">CGMCC 1.12770</strain>
    </source>
</reference>
<dbReference type="InterPro" id="IPR017853">
    <property type="entry name" value="GH"/>
</dbReference>
<dbReference type="Gene3D" id="3.90.400.10">
    <property type="entry name" value="Oligo-1,6-glucosidase, Domain 2"/>
    <property type="match status" value="1"/>
</dbReference>
<evidence type="ECO:0000313" key="4">
    <source>
        <dbReference type="EMBL" id="GGH53758.1"/>
    </source>
</evidence>
<dbReference type="Pfam" id="PF16657">
    <property type="entry name" value="Malt_amylase_C"/>
    <property type="match status" value="1"/>
</dbReference>
<dbReference type="SUPFAM" id="SSF51011">
    <property type="entry name" value="Glycosyl hydrolase domain"/>
    <property type="match status" value="1"/>
</dbReference>
<dbReference type="PANTHER" id="PTHR10357:SF179">
    <property type="entry name" value="NEUTRAL AND BASIC AMINO ACID TRANSPORT PROTEIN RBAT"/>
    <property type="match status" value="1"/>
</dbReference>
<dbReference type="Proteomes" id="UP000652153">
    <property type="component" value="Unassembled WGS sequence"/>
</dbReference>
<proteinExistence type="inferred from homology"/>
<evidence type="ECO:0000256" key="2">
    <source>
        <dbReference type="ARBA" id="ARBA00023295"/>
    </source>
</evidence>
<gene>
    <name evidence="4" type="ORF">GCM10008014_21810</name>
</gene>
<organism evidence="4 5">
    <name type="scientific">Paenibacillus silvae</name>
    <dbReference type="NCBI Taxonomy" id="1325358"/>
    <lineage>
        <taxon>Bacteria</taxon>
        <taxon>Bacillati</taxon>
        <taxon>Bacillota</taxon>
        <taxon>Bacilli</taxon>
        <taxon>Bacillales</taxon>
        <taxon>Paenibacillaceae</taxon>
        <taxon>Paenibacillus</taxon>
    </lineage>
</organism>
<evidence type="ECO:0000256" key="1">
    <source>
        <dbReference type="ARBA" id="ARBA00008061"/>
    </source>
</evidence>
<dbReference type="PANTHER" id="PTHR10357">
    <property type="entry name" value="ALPHA-AMYLASE FAMILY MEMBER"/>
    <property type="match status" value="1"/>
</dbReference>
<evidence type="ECO:0000313" key="5">
    <source>
        <dbReference type="Proteomes" id="UP000652153"/>
    </source>
</evidence>
<comment type="caution">
    <text evidence="4">The sequence shown here is derived from an EMBL/GenBank/DDBJ whole genome shotgun (WGS) entry which is preliminary data.</text>
</comment>